<name>F2BE94_9NEIS</name>
<dbReference type="InterPro" id="IPR005546">
    <property type="entry name" value="Autotransporte_beta"/>
</dbReference>
<keyword evidence="4" id="KW-0645">Protease</keyword>
<reference evidence="4 5" key="1">
    <citation type="submission" date="2011-02" db="EMBL/GenBank/DDBJ databases">
        <authorList>
            <person name="Muzny D."/>
            <person name="Qin X."/>
            <person name="Deng J."/>
            <person name="Jiang H."/>
            <person name="Liu Y."/>
            <person name="Qu J."/>
            <person name="Song X.-Z."/>
            <person name="Zhang L."/>
            <person name="Thornton R."/>
            <person name="Coyle M."/>
            <person name="Francisco L."/>
            <person name="Jackson L."/>
            <person name="Javaid M."/>
            <person name="Korchina V."/>
            <person name="Kovar C."/>
            <person name="Mata R."/>
            <person name="Mathew T."/>
            <person name="Ngo R."/>
            <person name="Nguyen L."/>
            <person name="Nguyen N."/>
            <person name="Okwuonu G."/>
            <person name="Ongeri F."/>
            <person name="Pham C."/>
            <person name="Simmons D."/>
            <person name="Wilczek-Boney K."/>
            <person name="Hale W."/>
            <person name="Jakkamsetti A."/>
            <person name="Pham P."/>
            <person name="Ruth R."/>
            <person name="San Lucas F."/>
            <person name="Warren J."/>
            <person name="Zhang J."/>
            <person name="Zhao Z."/>
            <person name="Zhou C."/>
            <person name="Zhu D."/>
            <person name="Lee S."/>
            <person name="Bess C."/>
            <person name="Blankenburg K."/>
            <person name="Forbes L."/>
            <person name="Fu Q."/>
            <person name="Gubbala S."/>
            <person name="Hirani K."/>
            <person name="Jayaseelan J.C."/>
            <person name="Lara F."/>
            <person name="Munidasa M."/>
            <person name="Palculict T."/>
            <person name="Patil S."/>
            <person name="Pu L.-L."/>
            <person name="Saada N."/>
            <person name="Tang L."/>
            <person name="Weissenberger G."/>
            <person name="Zhu Y."/>
            <person name="Hemphill L."/>
            <person name="Shang Y."/>
            <person name="Youmans B."/>
            <person name="Ayvaz T."/>
            <person name="Ross M."/>
            <person name="Santibanez J."/>
            <person name="Aqrawi P."/>
            <person name="Gross S."/>
            <person name="Joshi V."/>
            <person name="Fowler G."/>
            <person name="Nazareth L."/>
            <person name="Reid J."/>
            <person name="Worley K."/>
            <person name="Petrosino J."/>
            <person name="Highlander S."/>
            <person name="Gibbs R."/>
        </authorList>
    </citation>
    <scope>NUCLEOTIDE SEQUENCE [LARGE SCALE GENOMIC DNA]</scope>
    <source>
        <strain evidence="4 5">ATCC BAA-1200</strain>
    </source>
</reference>
<evidence type="ECO:0000256" key="2">
    <source>
        <dbReference type="SAM" id="MobiDB-lite"/>
    </source>
</evidence>
<dbReference type="SUPFAM" id="SSF103515">
    <property type="entry name" value="Autotransporter"/>
    <property type="match status" value="1"/>
</dbReference>
<dbReference type="InterPro" id="IPR013425">
    <property type="entry name" value="Autotrns_rpt"/>
</dbReference>
<dbReference type="EC" id="3.4.21.-" evidence="4"/>
<protein>
    <submittedName>
        <fullName evidence="4">Outer membrane serine protease</fullName>
        <ecNumber evidence="4">3.4.21.-</ecNumber>
    </submittedName>
</protein>
<dbReference type="AlphaFoldDB" id="F2BE94"/>
<dbReference type="Gene3D" id="2.40.128.130">
    <property type="entry name" value="Autotransporter beta-domain"/>
    <property type="match status" value="1"/>
</dbReference>
<dbReference type="Pfam" id="PF13505">
    <property type="entry name" value="OMP_b-brl"/>
    <property type="match status" value="1"/>
</dbReference>
<keyword evidence="5" id="KW-1185">Reference proteome</keyword>
<dbReference type="SUPFAM" id="SSF52743">
    <property type="entry name" value="Subtilisin-like"/>
    <property type="match status" value="1"/>
</dbReference>
<dbReference type="SMART" id="SM00869">
    <property type="entry name" value="Autotransporter"/>
    <property type="match status" value="1"/>
</dbReference>
<dbReference type="STRING" id="267212.GCA_001063965_00155"/>
<dbReference type="GO" id="GO:0004252">
    <property type="term" value="F:serine-type endopeptidase activity"/>
    <property type="evidence" value="ECO:0007669"/>
    <property type="project" value="InterPro"/>
</dbReference>
<dbReference type="InterPro" id="IPR036852">
    <property type="entry name" value="Peptidase_S8/S53_dom_sf"/>
</dbReference>
<dbReference type="InterPro" id="IPR027385">
    <property type="entry name" value="Beta-barrel_OMP"/>
</dbReference>
<dbReference type="InterPro" id="IPR036709">
    <property type="entry name" value="Autotransporte_beta_dom_sf"/>
</dbReference>
<keyword evidence="4" id="KW-0378">Hydrolase</keyword>
<dbReference type="NCBIfam" id="TIGR02601">
    <property type="entry name" value="autotrns_rpt"/>
    <property type="match status" value="1"/>
</dbReference>
<organism evidence="4 5">
    <name type="scientific">Neisseria bacilliformis ATCC BAA-1200</name>
    <dbReference type="NCBI Taxonomy" id="888742"/>
    <lineage>
        <taxon>Bacteria</taxon>
        <taxon>Pseudomonadati</taxon>
        <taxon>Pseudomonadota</taxon>
        <taxon>Betaproteobacteria</taxon>
        <taxon>Neisseriales</taxon>
        <taxon>Neisseriaceae</taxon>
        <taxon>Neisseria</taxon>
    </lineage>
</organism>
<keyword evidence="1" id="KW-0732">Signal</keyword>
<dbReference type="Gene3D" id="3.40.50.200">
    <property type="entry name" value="Peptidase S8/S53 domain"/>
    <property type="match status" value="1"/>
</dbReference>
<dbReference type="Proteomes" id="UP000004105">
    <property type="component" value="Unassembled WGS sequence"/>
</dbReference>
<evidence type="ECO:0000259" key="3">
    <source>
        <dbReference type="PROSITE" id="PS51208"/>
    </source>
</evidence>
<dbReference type="PROSITE" id="PS51208">
    <property type="entry name" value="AUTOTRANSPORTER"/>
    <property type="match status" value="1"/>
</dbReference>
<dbReference type="Pfam" id="PF00082">
    <property type="entry name" value="Peptidase_S8"/>
    <property type="match status" value="1"/>
</dbReference>
<accession>F2BE94</accession>
<dbReference type="HOGENOM" id="CLU_005887_0_0_4"/>
<feature type="domain" description="Autotransporter" evidence="3">
    <location>
        <begin position="600"/>
        <end position="849"/>
    </location>
</feature>
<dbReference type="GO" id="GO:0006508">
    <property type="term" value="P:proteolysis"/>
    <property type="evidence" value="ECO:0007669"/>
    <property type="project" value="UniProtKB-KW"/>
</dbReference>
<sequence length="849" mass="90555">MPNVNTDPNAGGRAVPQMNGKFKGQRNFAQDSNADRAAANGNGATILLSDTGVDMGVADKLSIHVEKEMVHIDDDKNIFRTATRQTNSPHGTSMVQIMSQHGANGAKVAVVGHITGVATTRDIAQAELEALKNRNDVAVINQSFGLEDQDYSKIDKYPSIVARYAEIVRTKNPLIVKAAGNSGQANPGVDSVLYMNGTENAKIVERNWLIATGMKDGDVNRNRCGLAKDNCIAVNETHRVEQNGKSVLTGGSSNAAAVVSATAARIKSRFDWMGGAELKRSIISTADDAGNKGVDSIFGVGILNEPRALGGYGKVNGQEVLNVAGKKREYFFDNDITGTGGITKNGSASLILMGRNTYNGENVVNNGSLVLASANTAANRVNSNGRLVVGANPSDDITSGSVTLNGGRLSAETANDFIVNGNLAVKGGTVDKAVGSAIKVSGKADISGNSTLNVTDAYKGYVSKAGQQATLLSADAINGRFANVADKTNGLIDSSVHQSASDITVTLKRNDVGTVVPQSAYSGAKADAAKLEEVFRRFDTAKDNGTLTKAQENSAAVYTNSTNMTATLFEQGTATRRHSLQNRIDQELMQNSRFAGRLQDVRYGGNAWVDYTGSAAKLDTDGISGKSHENNFGIGAGKRFGRHLFAAAANRFESRWNERFAGVEKTLKNDGYGADFGYAYLLGNGFDLFATAAWNHIDSGRLYGFGFGAGKAFSWDKWFLRPEIGLQYVRARTKNTDVSATQYLDRLDSKAAAAAMGVHAAYSVGRHFALFGKANVVRDLHNKTAERATIKGTGVTVSDSESKRRTRAGIEIGAVYQTDDNWSFSAGMRHDRASHWHNTAVNAGLKYRF</sequence>
<gene>
    <name evidence="4" type="ORF">HMPREF9123_2050</name>
</gene>
<evidence type="ECO:0000313" key="5">
    <source>
        <dbReference type="Proteomes" id="UP000004105"/>
    </source>
</evidence>
<comment type="caution">
    <text evidence="4">The sequence shown here is derived from an EMBL/GenBank/DDBJ whole genome shotgun (WGS) entry which is preliminary data.</text>
</comment>
<dbReference type="EMBL" id="AFAY01000043">
    <property type="protein sequence ID" value="EGF10251.1"/>
    <property type="molecule type" value="Genomic_DNA"/>
</dbReference>
<dbReference type="InterPro" id="IPR000209">
    <property type="entry name" value="Peptidase_S8/S53_dom"/>
</dbReference>
<proteinExistence type="predicted"/>
<evidence type="ECO:0000256" key="1">
    <source>
        <dbReference type="ARBA" id="ARBA00022729"/>
    </source>
</evidence>
<evidence type="ECO:0000313" key="4">
    <source>
        <dbReference type="EMBL" id="EGF10251.1"/>
    </source>
</evidence>
<feature type="region of interest" description="Disordered" evidence="2">
    <location>
        <begin position="1"/>
        <end position="20"/>
    </location>
</feature>